<dbReference type="Proteomes" id="UP001148614">
    <property type="component" value="Unassembled WGS sequence"/>
</dbReference>
<feature type="region of interest" description="Disordered" evidence="1">
    <location>
        <begin position="193"/>
        <end position="233"/>
    </location>
</feature>
<dbReference type="VEuPathDB" id="FungiDB:F4678DRAFT_465348"/>
<feature type="compositionally biased region" description="Polar residues" evidence="1">
    <location>
        <begin position="197"/>
        <end position="206"/>
    </location>
</feature>
<dbReference type="CDD" id="cd14687">
    <property type="entry name" value="bZIP_ATF2"/>
    <property type="match status" value="1"/>
</dbReference>
<keyword evidence="3" id="KW-1185">Reference proteome</keyword>
<feature type="compositionally biased region" description="Basic and acidic residues" evidence="1">
    <location>
        <begin position="151"/>
        <end position="163"/>
    </location>
</feature>
<dbReference type="AlphaFoldDB" id="A0A9W8TGW3"/>
<feature type="region of interest" description="Disordered" evidence="1">
    <location>
        <begin position="84"/>
        <end position="171"/>
    </location>
</feature>
<feature type="compositionally biased region" description="Acidic residues" evidence="1">
    <location>
        <begin position="123"/>
        <end position="136"/>
    </location>
</feature>
<feature type="region of interest" description="Disordered" evidence="1">
    <location>
        <begin position="45"/>
        <end position="67"/>
    </location>
</feature>
<evidence type="ECO:0000313" key="2">
    <source>
        <dbReference type="EMBL" id="KAJ3555503.1"/>
    </source>
</evidence>
<evidence type="ECO:0000256" key="1">
    <source>
        <dbReference type="SAM" id="MobiDB-lite"/>
    </source>
</evidence>
<dbReference type="Gene3D" id="1.20.5.170">
    <property type="match status" value="1"/>
</dbReference>
<reference evidence="2" key="1">
    <citation type="submission" date="2022-07" db="EMBL/GenBank/DDBJ databases">
        <title>Genome Sequence of Xylaria arbuscula.</title>
        <authorList>
            <person name="Buettner E."/>
        </authorList>
    </citation>
    <scope>NUCLEOTIDE SEQUENCE</scope>
    <source>
        <strain evidence="2">VT107</strain>
    </source>
</reference>
<name>A0A9W8TGW3_9PEZI</name>
<dbReference type="InterPro" id="IPR046347">
    <property type="entry name" value="bZIP_sf"/>
</dbReference>
<accession>A0A9W8TGW3</accession>
<dbReference type="SUPFAM" id="SSF57959">
    <property type="entry name" value="Leucine zipper domain"/>
    <property type="match status" value="1"/>
</dbReference>
<evidence type="ECO:0008006" key="4">
    <source>
        <dbReference type="Google" id="ProtNLM"/>
    </source>
</evidence>
<feature type="compositionally biased region" description="Low complexity" evidence="1">
    <location>
        <begin position="87"/>
        <end position="104"/>
    </location>
</feature>
<sequence length="233" mass="25763">MNATPTFSRFGFHSEEDLSFGMFSVPAATNHPGFHESLEQTPYADAFPLHTQPPPSGPLSSPNTPFELLPHTVIASYDDEHAHPKFESPLLSSGSSSTPETKGSQQLVTPENAPSILGHAPDPDSEDEMDDFDDEPPPLLSSARRKPGKSKAKEMSDARGNEGKRRHFLQRNRVAAMKCRKKKKEWMGWWTRRAASARSSWPTPTAMTRISTSGSRTRRRGSSLAPASDTTRY</sequence>
<protein>
    <recommendedName>
        <fullName evidence="4">BZIP domain-containing protein</fullName>
    </recommendedName>
</protein>
<comment type="caution">
    <text evidence="2">The sequence shown here is derived from an EMBL/GenBank/DDBJ whole genome shotgun (WGS) entry which is preliminary data.</text>
</comment>
<evidence type="ECO:0000313" key="3">
    <source>
        <dbReference type="Proteomes" id="UP001148614"/>
    </source>
</evidence>
<dbReference type="GO" id="GO:0003700">
    <property type="term" value="F:DNA-binding transcription factor activity"/>
    <property type="evidence" value="ECO:0007669"/>
    <property type="project" value="InterPro"/>
</dbReference>
<gene>
    <name evidence="2" type="ORF">NPX13_g10340</name>
</gene>
<dbReference type="EMBL" id="JANPWZ010002879">
    <property type="protein sequence ID" value="KAJ3555503.1"/>
    <property type="molecule type" value="Genomic_DNA"/>
</dbReference>
<proteinExistence type="predicted"/>
<organism evidence="2 3">
    <name type="scientific">Xylaria arbuscula</name>
    <dbReference type="NCBI Taxonomy" id="114810"/>
    <lineage>
        <taxon>Eukaryota</taxon>
        <taxon>Fungi</taxon>
        <taxon>Dikarya</taxon>
        <taxon>Ascomycota</taxon>
        <taxon>Pezizomycotina</taxon>
        <taxon>Sordariomycetes</taxon>
        <taxon>Xylariomycetidae</taxon>
        <taxon>Xylariales</taxon>
        <taxon>Xylariaceae</taxon>
        <taxon>Xylaria</taxon>
    </lineage>
</organism>